<keyword evidence="2" id="KW-1185">Reference proteome</keyword>
<sequence>MEDAQFRACAGDIQGFGRTPFEALEALLSRLPQELPSPITIWPFNRGDNFFSAEQQARLQELKARQMSLTSDEQSELETLVARSFEATITRAQSLQHVKA</sequence>
<evidence type="ECO:0000313" key="1">
    <source>
        <dbReference type="EMBL" id="MBB6053142.1"/>
    </source>
</evidence>
<dbReference type="EMBL" id="JACHGW010000005">
    <property type="protein sequence ID" value="MBB6053142.1"/>
    <property type="molecule type" value="Genomic_DNA"/>
</dbReference>
<evidence type="ECO:0000313" key="2">
    <source>
        <dbReference type="Proteomes" id="UP000520814"/>
    </source>
</evidence>
<accession>A0A7W9SUL9</accession>
<organism evidence="1 2">
    <name type="scientific">Armatimonas rosea</name>
    <dbReference type="NCBI Taxonomy" id="685828"/>
    <lineage>
        <taxon>Bacteria</taxon>
        <taxon>Bacillati</taxon>
        <taxon>Armatimonadota</taxon>
        <taxon>Armatimonadia</taxon>
        <taxon>Armatimonadales</taxon>
        <taxon>Armatimonadaceae</taxon>
        <taxon>Armatimonas</taxon>
    </lineage>
</organism>
<dbReference type="AlphaFoldDB" id="A0A7W9SUL9"/>
<dbReference type="RefSeq" id="WP_184203147.1">
    <property type="nucleotide sequence ID" value="NZ_JACHGW010000005.1"/>
</dbReference>
<dbReference type="Proteomes" id="UP000520814">
    <property type="component" value="Unassembled WGS sequence"/>
</dbReference>
<comment type="caution">
    <text evidence="1">The sequence shown here is derived from an EMBL/GenBank/DDBJ whole genome shotgun (WGS) entry which is preliminary data.</text>
</comment>
<reference evidence="1 2" key="1">
    <citation type="submission" date="2020-08" db="EMBL/GenBank/DDBJ databases">
        <title>Genomic Encyclopedia of Type Strains, Phase IV (KMG-IV): sequencing the most valuable type-strain genomes for metagenomic binning, comparative biology and taxonomic classification.</title>
        <authorList>
            <person name="Goeker M."/>
        </authorList>
    </citation>
    <scope>NUCLEOTIDE SEQUENCE [LARGE SCALE GENOMIC DNA]</scope>
    <source>
        <strain evidence="1 2">DSM 23562</strain>
    </source>
</reference>
<name>A0A7W9SUL9_ARMRO</name>
<protein>
    <submittedName>
        <fullName evidence="1">Uncharacterized protein</fullName>
    </submittedName>
</protein>
<gene>
    <name evidence="1" type="ORF">HNQ39_004974</name>
</gene>
<proteinExistence type="predicted"/>